<evidence type="ECO:0000313" key="6">
    <source>
        <dbReference type="EMBL" id="KAK8404688.1"/>
    </source>
</evidence>
<evidence type="ECO:0000256" key="2">
    <source>
        <dbReference type="ARBA" id="ARBA00016807"/>
    </source>
</evidence>
<feature type="compositionally biased region" description="Basic and acidic residues" evidence="4">
    <location>
        <begin position="157"/>
        <end position="190"/>
    </location>
</feature>
<accession>A0AAW0UZP8</accession>
<evidence type="ECO:0000256" key="1">
    <source>
        <dbReference type="ARBA" id="ARBA00011764"/>
    </source>
</evidence>
<dbReference type="Pfam" id="PF13873">
    <property type="entry name" value="Myb_DNA-bind_5"/>
    <property type="match status" value="1"/>
</dbReference>
<evidence type="ECO:0000256" key="4">
    <source>
        <dbReference type="SAM" id="MobiDB-lite"/>
    </source>
</evidence>
<gene>
    <name evidence="6" type="ORF">O3P69_007737</name>
</gene>
<name>A0AAW0UZP8_SCYPA</name>
<comment type="caution">
    <text evidence="6">The sequence shown here is derived from an EMBL/GenBank/DDBJ whole genome shotgun (WGS) entry which is preliminary data.</text>
</comment>
<comment type="function">
    <text evidence="3">Involved in transvection phenomena (= synapsis-dependent gene expression), where the synaptic pairing of chromosomes carrying genes with which zeste interacts influences the expression of these genes. Zeste binds to DNA and stimulates transcription from a nearby promoter.</text>
</comment>
<feature type="compositionally biased region" description="Basic and acidic residues" evidence="4">
    <location>
        <begin position="214"/>
        <end position="233"/>
    </location>
</feature>
<feature type="region of interest" description="Disordered" evidence="4">
    <location>
        <begin position="146"/>
        <end position="250"/>
    </location>
</feature>
<sequence length="250" mass="29617">MSVPASSVLLLSPREKTVALTNAQRQRLSEVITSKKILLDHSTGFNGIRKKQKAWEEVAAEFNLSYPAERPRTVTQLKRAWEYIRRRVKMNHKKFLHESFKTGGGPPPKPVTDDFLAVATDALSEELQFADNQLDSLVPIVIREEEDQQQHQQQDQQQHHHQDQRQHQQQDQQQHHHQDQRQHHHQDQLQHHQQLQQQHQQWHQQHHQQGQQQHQEEHHKLDPPPIEAERDPYTVRGRNVSALFEKVQRP</sequence>
<dbReference type="InterPro" id="IPR028002">
    <property type="entry name" value="Myb_DNA-bind_5"/>
</dbReference>
<keyword evidence="7" id="KW-1185">Reference proteome</keyword>
<proteinExistence type="predicted"/>
<comment type="subunit">
    <text evidence="1">Self-associates forming complexes of several hundred monomers.</text>
</comment>
<dbReference type="Proteomes" id="UP001487740">
    <property type="component" value="Unassembled WGS sequence"/>
</dbReference>
<reference evidence="6 7" key="1">
    <citation type="submission" date="2023-03" db="EMBL/GenBank/DDBJ databases">
        <title>High-quality genome of Scylla paramamosain provides insights in environmental adaptation.</title>
        <authorList>
            <person name="Zhang L."/>
        </authorList>
    </citation>
    <scope>NUCLEOTIDE SEQUENCE [LARGE SCALE GENOMIC DNA]</scope>
    <source>
        <strain evidence="6">LZ_2023a</strain>
        <tissue evidence="6">Muscle</tissue>
    </source>
</reference>
<protein>
    <recommendedName>
        <fullName evidence="2">Regulatory protein zeste</fullName>
    </recommendedName>
</protein>
<feature type="domain" description="Myb/SANT-like DNA-binding" evidence="5">
    <location>
        <begin position="28"/>
        <end position="93"/>
    </location>
</feature>
<evidence type="ECO:0000259" key="5">
    <source>
        <dbReference type="Pfam" id="PF13873"/>
    </source>
</evidence>
<dbReference type="EMBL" id="JARAKH010000004">
    <property type="protein sequence ID" value="KAK8404688.1"/>
    <property type="molecule type" value="Genomic_DNA"/>
</dbReference>
<evidence type="ECO:0000256" key="3">
    <source>
        <dbReference type="ARBA" id="ARBA00025466"/>
    </source>
</evidence>
<dbReference type="AlphaFoldDB" id="A0AAW0UZP8"/>
<organism evidence="6 7">
    <name type="scientific">Scylla paramamosain</name>
    <name type="common">Mud crab</name>
    <dbReference type="NCBI Taxonomy" id="85552"/>
    <lineage>
        <taxon>Eukaryota</taxon>
        <taxon>Metazoa</taxon>
        <taxon>Ecdysozoa</taxon>
        <taxon>Arthropoda</taxon>
        <taxon>Crustacea</taxon>
        <taxon>Multicrustacea</taxon>
        <taxon>Malacostraca</taxon>
        <taxon>Eumalacostraca</taxon>
        <taxon>Eucarida</taxon>
        <taxon>Decapoda</taxon>
        <taxon>Pleocyemata</taxon>
        <taxon>Brachyura</taxon>
        <taxon>Eubrachyura</taxon>
        <taxon>Portunoidea</taxon>
        <taxon>Portunidae</taxon>
        <taxon>Portuninae</taxon>
        <taxon>Scylla</taxon>
    </lineage>
</organism>
<evidence type="ECO:0000313" key="7">
    <source>
        <dbReference type="Proteomes" id="UP001487740"/>
    </source>
</evidence>
<feature type="compositionally biased region" description="Low complexity" evidence="4">
    <location>
        <begin position="191"/>
        <end position="213"/>
    </location>
</feature>